<dbReference type="OrthoDB" id="256238at2157"/>
<accession>A0A285N0D2</accession>
<name>A0A285N0D2_NATPI</name>
<proteinExistence type="predicted"/>
<sequence length="50" mass="5323">MTGKSEAIERCAYCRDYVPVTPVGVGAQTSDTEALRATVKICQSCQGDGR</sequence>
<dbReference type="RefSeq" id="WP_179747357.1">
    <property type="nucleotide sequence ID" value="NZ_OBEJ01000001.1"/>
</dbReference>
<evidence type="ECO:0000313" key="1">
    <source>
        <dbReference type="EMBL" id="SNZ02914.1"/>
    </source>
</evidence>
<reference evidence="1 2" key="1">
    <citation type="submission" date="2017-09" db="EMBL/GenBank/DDBJ databases">
        <authorList>
            <person name="Ehlers B."/>
            <person name="Leendertz F.H."/>
        </authorList>
    </citation>
    <scope>NUCLEOTIDE SEQUENCE [LARGE SCALE GENOMIC DNA]</scope>
    <source>
        <strain evidence="1 2">DSM 27208</strain>
    </source>
</reference>
<keyword evidence="2" id="KW-1185">Reference proteome</keyword>
<dbReference type="Proteomes" id="UP000219453">
    <property type="component" value="Unassembled WGS sequence"/>
</dbReference>
<evidence type="ECO:0000313" key="2">
    <source>
        <dbReference type="Proteomes" id="UP000219453"/>
    </source>
</evidence>
<gene>
    <name evidence="1" type="ORF">SAMN06269185_0144</name>
</gene>
<organism evidence="1 2">
    <name type="scientific">Natronoarchaeum philippinense</name>
    <dbReference type="NCBI Taxonomy" id="558529"/>
    <lineage>
        <taxon>Archaea</taxon>
        <taxon>Methanobacteriati</taxon>
        <taxon>Methanobacteriota</taxon>
        <taxon>Stenosarchaea group</taxon>
        <taxon>Halobacteria</taxon>
        <taxon>Halobacteriales</taxon>
        <taxon>Natronoarchaeaceae</taxon>
    </lineage>
</organism>
<dbReference type="AlphaFoldDB" id="A0A285N0D2"/>
<protein>
    <submittedName>
        <fullName evidence="1">Uncharacterized protein</fullName>
    </submittedName>
</protein>
<dbReference type="EMBL" id="OBEJ01000001">
    <property type="protein sequence ID" value="SNZ02914.1"/>
    <property type="molecule type" value="Genomic_DNA"/>
</dbReference>